<dbReference type="AlphaFoldDB" id="A0A5F8A1B1"/>
<evidence type="ECO:0000313" key="1">
    <source>
        <dbReference type="Ensembl" id="ENSMMUP00000070716.1"/>
    </source>
</evidence>
<keyword evidence="2" id="KW-1185">Reference proteome</keyword>
<dbReference type="Proteomes" id="UP000006718">
    <property type="component" value="Chromosome 15"/>
</dbReference>
<name>A0A5F8A1B1_MACMU</name>
<evidence type="ECO:0000313" key="2">
    <source>
        <dbReference type="Proteomes" id="UP000006718"/>
    </source>
</evidence>
<dbReference type="PANTHER" id="PTHR46254">
    <property type="entry name" value="PROTEIN GVQW1-RELATED"/>
    <property type="match status" value="1"/>
</dbReference>
<organism evidence="1 2">
    <name type="scientific">Macaca mulatta</name>
    <name type="common">Rhesus macaque</name>
    <dbReference type="NCBI Taxonomy" id="9544"/>
    <lineage>
        <taxon>Eukaryota</taxon>
        <taxon>Metazoa</taxon>
        <taxon>Chordata</taxon>
        <taxon>Craniata</taxon>
        <taxon>Vertebrata</taxon>
        <taxon>Euteleostomi</taxon>
        <taxon>Mammalia</taxon>
        <taxon>Eutheria</taxon>
        <taxon>Euarchontoglires</taxon>
        <taxon>Primates</taxon>
        <taxon>Haplorrhini</taxon>
        <taxon>Catarrhini</taxon>
        <taxon>Cercopithecidae</taxon>
        <taxon>Cercopithecinae</taxon>
        <taxon>Macaca</taxon>
    </lineage>
</organism>
<reference evidence="1" key="3">
    <citation type="submission" date="2025-08" db="UniProtKB">
        <authorList>
            <consortium name="Ensembl"/>
        </authorList>
    </citation>
    <scope>IDENTIFICATION</scope>
    <source>
        <strain evidence="1">17573</strain>
    </source>
</reference>
<dbReference type="Ensembl" id="ENSMMUT00000080449.1">
    <property type="protein sequence ID" value="ENSMMUP00000070716.1"/>
    <property type="gene ID" value="ENSMMUG00000060761.1"/>
</dbReference>
<dbReference type="GeneTree" id="ENSGT00940000164709"/>
<accession>A0A5F8A1B1</accession>
<proteinExistence type="predicted"/>
<reference evidence="1" key="2">
    <citation type="submission" date="2019-01" db="EMBL/GenBank/DDBJ databases">
        <authorList>
            <person name="Graves T."/>
            <person name="Eichler E.E."/>
            <person name="Wilson R.K."/>
        </authorList>
    </citation>
    <scope>NUCLEOTIDE SEQUENCE [LARGE SCALE GENOMIC DNA]</scope>
    <source>
        <strain evidence="1">17573</strain>
    </source>
</reference>
<dbReference type="VEuPathDB" id="HostDB:ENSMMUG00000060761"/>
<dbReference type="InParanoid" id="A0A5F8A1B1"/>
<reference evidence="2" key="1">
    <citation type="journal article" date="2007" name="Science">
        <title>Evolutionary and biomedical insights from the rhesus macaque genome.</title>
        <authorList>
            <person name="Gibbs R.A."/>
            <person name="Rogers J."/>
            <person name="Katze M.G."/>
            <person name="Bumgarner R."/>
            <person name="Weinstock G.M."/>
            <person name="Mardis E.R."/>
            <person name="Remington K.A."/>
            <person name="Strausberg R.L."/>
            <person name="Venter J.C."/>
            <person name="Wilson R.K."/>
            <person name="Batzer M.A."/>
            <person name="Bustamante C.D."/>
            <person name="Eichler E.E."/>
            <person name="Hahn M.W."/>
            <person name="Hardison R.C."/>
            <person name="Makova K.D."/>
            <person name="Miller W."/>
            <person name="Milosavljevic A."/>
            <person name="Palermo R.E."/>
            <person name="Siepel A."/>
            <person name="Sikela J.M."/>
            <person name="Attaway T."/>
            <person name="Bell S."/>
            <person name="Bernard K.E."/>
            <person name="Buhay C.J."/>
            <person name="Chandrabose M.N."/>
            <person name="Dao M."/>
            <person name="Davis C."/>
            <person name="Delehaunty K.D."/>
            <person name="Ding Y."/>
            <person name="Dinh H.H."/>
            <person name="Dugan-Rocha S."/>
            <person name="Fulton L.A."/>
            <person name="Gabisi R.A."/>
            <person name="Garner T.T."/>
            <person name="Godfrey J."/>
            <person name="Hawes A.C."/>
            <person name="Hernandez J."/>
            <person name="Hines S."/>
            <person name="Holder M."/>
            <person name="Hume J."/>
            <person name="Jhangiani S.N."/>
            <person name="Joshi V."/>
            <person name="Khan Z.M."/>
            <person name="Kirkness E.F."/>
            <person name="Cree A."/>
            <person name="Fowler R.G."/>
            <person name="Lee S."/>
            <person name="Lewis L.R."/>
            <person name="Li Z."/>
            <person name="Liu Y.-S."/>
            <person name="Moore S.M."/>
            <person name="Muzny D."/>
            <person name="Nazareth L.V."/>
            <person name="Ngo D.N."/>
            <person name="Okwuonu G.O."/>
            <person name="Pai G."/>
            <person name="Parker D."/>
            <person name="Paul H.A."/>
            <person name="Pfannkoch C."/>
            <person name="Pohl C.S."/>
            <person name="Rogers Y.-H.C."/>
            <person name="Ruiz S.J."/>
            <person name="Sabo A."/>
            <person name="Santibanez J."/>
            <person name="Schneider B.W."/>
            <person name="Smith S.M."/>
            <person name="Sodergren E."/>
            <person name="Svatek A.F."/>
            <person name="Utterback T.R."/>
            <person name="Vattathil S."/>
            <person name="Warren W."/>
            <person name="White C.S."/>
            <person name="Chinwalla A.T."/>
            <person name="Feng Y."/>
            <person name="Halpern A.L."/>
            <person name="Hillier L.W."/>
            <person name="Huang X."/>
            <person name="Minx P."/>
            <person name="Nelson J.O."/>
            <person name="Pepin K.H."/>
            <person name="Qin X."/>
            <person name="Sutton G.G."/>
            <person name="Venter E."/>
            <person name="Walenz B.P."/>
            <person name="Wallis J.W."/>
            <person name="Worley K.C."/>
            <person name="Yang S.-P."/>
            <person name="Jones S.M."/>
            <person name="Marra M.A."/>
            <person name="Rocchi M."/>
            <person name="Schein J.E."/>
            <person name="Baertsch R."/>
            <person name="Clarke L."/>
            <person name="Csuros M."/>
            <person name="Glasscock J."/>
            <person name="Harris R.A."/>
            <person name="Havlak P."/>
            <person name="Jackson A.R."/>
            <person name="Jiang H."/>
            <person name="Liu Y."/>
            <person name="Messina D.N."/>
            <person name="Shen Y."/>
            <person name="Song H.X.-Z."/>
            <person name="Wylie T."/>
            <person name="Zhang L."/>
            <person name="Birney E."/>
            <person name="Han K."/>
            <person name="Konkel M.K."/>
            <person name="Lee J."/>
            <person name="Smit A.F.A."/>
            <person name="Ullmer B."/>
            <person name="Wang H."/>
            <person name="Xing J."/>
            <person name="Burhans R."/>
            <person name="Cheng Z."/>
            <person name="Karro J.E."/>
            <person name="Ma J."/>
            <person name="Raney B."/>
            <person name="She X."/>
            <person name="Cox M.J."/>
            <person name="Demuth J.P."/>
            <person name="Dumas L.J."/>
            <person name="Han S.-G."/>
            <person name="Hopkins J."/>
            <person name="Karimpour-Fard A."/>
            <person name="Kim Y.H."/>
            <person name="Pollack J.R."/>
            <person name="Vinar T."/>
            <person name="Addo-Quaye C."/>
            <person name="Degenhardt J."/>
            <person name="Denby A."/>
            <person name="Hubisz M.J."/>
            <person name="Indap A."/>
            <person name="Kosiol C."/>
            <person name="Lahn B.T."/>
            <person name="Lawson H.A."/>
            <person name="Marklein A."/>
            <person name="Nielsen R."/>
            <person name="Vallender E.J."/>
            <person name="Clark A.G."/>
            <person name="Ferguson B."/>
            <person name="Hernandez R.D."/>
            <person name="Hirani K."/>
            <person name="Kehrer-Sawatzki H."/>
            <person name="Kolb J."/>
            <person name="Patil S."/>
            <person name="Pu L.-L."/>
            <person name="Ren Y."/>
            <person name="Smith D.G."/>
            <person name="Wheeler D.A."/>
            <person name="Schenck I."/>
            <person name="Ball E.V."/>
            <person name="Chen R."/>
            <person name="Cooper D.N."/>
            <person name="Giardine B."/>
            <person name="Hsu F."/>
            <person name="Kent W.J."/>
            <person name="Lesk A."/>
            <person name="Nelson D.L."/>
            <person name="O'brien W.E."/>
            <person name="Pruefer K."/>
            <person name="Stenson P.D."/>
            <person name="Wallace J.C."/>
            <person name="Ke H."/>
            <person name="Liu X.-M."/>
            <person name="Wang P."/>
            <person name="Xiang A.P."/>
            <person name="Yang F."/>
            <person name="Barber G.P."/>
            <person name="Haussler D."/>
            <person name="Karolchik D."/>
            <person name="Kern A.D."/>
            <person name="Kuhn R.M."/>
            <person name="Smith K.E."/>
            <person name="Zwieg A.S."/>
        </authorList>
    </citation>
    <scope>NUCLEOTIDE SEQUENCE [LARGE SCALE GENOMIC DNA]</scope>
    <source>
        <strain evidence="2">17573</strain>
    </source>
</reference>
<dbReference type="PANTHER" id="PTHR46254:SF3">
    <property type="entry name" value="SECRETED PROTEIN"/>
    <property type="match status" value="1"/>
</dbReference>
<sequence length="101" mass="11352">MQNDLSVSFSFSFFLSEFRSCYFAGVQWCDLSSPQTPPPGFKQLSCLSLQGSWDYRHAPPRPTNFVFLVETGFSMLSRLVSNSRPQVICPPQPSKVLGLQV</sequence>
<reference evidence="1" key="4">
    <citation type="submission" date="2025-09" db="UniProtKB">
        <authorList>
            <consortium name="Ensembl"/>
        </authorList>
    </citation>
    <scope>IDENTIFICATION</scope>
    <source>
        <strain evidence="1">17573</strain>
    </source>
</reference>
<protein>
    <submittedName>
        <fullName evidence="1">Uncharacterized protein</fullName>
    </submittedName>
</protein>